<dbReference type="EMBL" id="VYGV01000007">
    <property type="protein sequence ID" value="NWF45951.1"/>
    <property type="molecule type" value="Genomic_DNA"/>
</dbReference>
<evidence type="ECO:0000313" key="2">
    <source>
        <dbReference type="EMBL" id="NWF45951.1"/>
    </source>
</evidence>
<dbReference type="SUPFAM" id="SSF55469">
    <property type="entry name" value="FMN-dependent nitroreductase-like"/>
    <property type="match status" value="1"/>
</dbReference>
<dbReference type="InterPro" id="IPR029479">
    <property type="entry name" value="Nitroreductase"/>
</dbReference>
<dbReference type="Pfam" id="PF00881">
    <property type="entry name" value="Nitroreductase"/>
    <property type="match status" value="1"/>
</dbReference>
<protein>
    <submittedName>
        <fullName evidence="2">SagB/ThcOx family dehydrogenase</fullName>
    </submittedName>
</protein>
<sequence length="201" mass="21746">MTDIAIDFETDTFPLPPPVLPVQATLVDALRQRTSSRSFSRDPLSAEQISALLWAAFGINRPSSHGRTAPSAHNWQEMDLYVVLAQGSFRYDALCHRLNLVKAEDLRAITGTQDFVGSAPLTLVYVADFAKATPASPEERHFLVGADAGCIAQNVYLYCASAGLATVVRGLVDRRLLATRLGLKPSQRIALAQSVGLPALQ</sequence>
<dbReference type="CDD" id="cd02142">
    <property type="entry name" value="McbC_SagB-like_oxidoreductase"/>
    <property type="match status" value="1"/>
</dbReference>
<evidence type="ECO:0000313" key="3">
    <source>
        <dbReference type="Proteomes" id="UP000545507"/>
    </source>
</evidence>
<organism evidence="2 3">
    <name type="scientific">Hydrogenophaga aromaticivorans</name>
    <dbReference type="NCBI Taxonomy" id="2610898"/>
    <lineage>
        <taxon>Bacteria</taxon>
        <taxon>Pseudomonadati</taxon>
        <taxon>Pseudomonadota</taxon>
        <taxon>Betaproteobacteria</taxon>
        <taxon>Burkholderiales</taxon>
        <taxon>Comamonadaceae</taxon>
        <taxon>Hydrogenophaga</taxon>
    </lineage>
</organism>
<dbReference type="Gene3D" id="3.40.109.10">
    <property type="entry name" value="NADH Oxidase"/>
    <property type="match status" value="1"/>
</dbReference>
<dbReference type="InterPro" id="IPR052544">
    <property type="entry name" value="Bacteriocin_Proc_Enz"/>
</dbReference>
<dbReference type="PANTHER" id="PTHR43745">
    <property type="entry name" value="NITROREDUCTASE MJ1384-RELATED"/>
    <property type="match status" value="1"/>
</dbReference>
<accession>A0A7Y8GW30</accession>
<proteinExistence type="predicted"/>
<feature type="domain" description="Nitroreductase" evidence="1">
    <location>
        <begin position="30"/>
        <end position="196"/>
    </location>
</feature>
<comment type="caution">
    <text evidence="2">The sequence shown here is derived from an EMBL/GenBank/DDBJ whole genome shotgun (WGS) entry which is preliminary data.</text>
</comment>
<dbReference type="RefSeq" id="WP_177135828.1">
    <property type="nucleotide sequence ID" value="NZ_JAGPWB010000058.1"/>
</dbReference>
<dbReference type="GO" id="GO:0016491">
    <property type="term" value="F:oxidoreductase activity"/>
    <property type="evidence" value="ECO:0007669"/>
    <property type="project" value="InterPro"/>
</dbReference>
<dbReference type="AlphaFoldDB" id="A0A7Y8GW30"/>
<name>A0A7Y8GW30_9BURK</name>
<dbReference type="Proteomes" id="UP000545507">
    <property type="component" value="Unassembled WGS sequence"/>
</dbReference>
<evidence type="ECO:0000259" key="1">
    <source>
        <dbReference type="Pfam" id="PF00881"/>
    </source>
</evidence>
<gene>
    <name evidence="2" type="ORF">F3K02_11920</name>
</gene>
<keyword evidence="3" id="KW-1185">Reference proteome</keyword>
<dbReference type="InterPro" id="IPR000415">
    <property type="entry name" value="Nitroreductase-like"/>
</dbReference>
<dbReference type="PANTHER" id="PTHR43745:SF2">
    <property type="entry name" value="NITROREDUCTASE MJ1384-RELATED"/>
    <property type="match status" value="1"/>
</dbReference>
<reference evidence="2 3" key="1">
    <citation type="submission" date="2019-09" db="EMBL/GenBank/DDBJ databases">
        <title>Hydrogenophaga aromatica sp. nov., isolated from a para-xylene-degrading enrichment culture.</title>
        <authorList>
            <person name="Tancsics A."/>
            <person name="Banerjee S."/>
        </authorList>
    </citation>
    <scope>NUCLEOTIDE SEQUENCE [LARGE SCALE GENOMIC DNA]</scope>
    <source>
        <strain evidence="2 3">D2P1</strain>
    </source>
</reference>